<keyword evidence="5 10" id="KW-0067">ATP-binding</keyword>
<dbReference type="EMBL" id="VBOS01000075">
    <property type="protein sequence ID" value="TMQ58496.1"/>
    <property type="molecule type" value="Genomic_DNA"/>
</dbReference>
<evidence type="ECO:0000256" key="7">
    <source>
        <dbReference type="ARBA" id="ARBA00034617"/>
    </source>
</evidence>
<comment type="caution">
    <text evidence="14">The sequence shown here is derived from an EMBL/GenBank/DDBJ whole genome shotgun (WGS) entry which is preliminary data.</text>
</comment>
<comment type="catalytic activity">
    <reaction evidence="7">
        <text>Couples ATP hydrolysis with the unwinding of duplex DNA by translocating in the 3'-5' direction.</text>
        <dbReference type="EC" id="5.6.2.4"/>
    </reaction>
</comment>
<organism evidence="14 15">
    <name type="scientific">Eiseniibacteriota bacterium</name>
    <dbReference type="NCBI Taxonomy" id="2212470"/>
    <lineage>
        <taxon>Bacteria</taxon>
        <taxon>Candidatus Eiseniibacteriota</taxon>
    </lineage>
</organism>
<dbReference type="GO" id="GO:0005524">
    <property type="term" value="F:ATP binding"/>
    <property type="evidence" value="ECO:0007669"/>
    <property type="project" value="UniProtKB-UniRule"/>
</dbReference>
<feature type="domain" description="UvrD-like helicase C-terminal" evidence="13">
    <location>
        <begin position="288"/>
        <end position="563"/>
    </location>
</feature>
<evidence type="ECO:0000256" key="6">
    <source>
        <dbReference type="ARBA" id="ARBA00023235"/>
    </source>
</evidence>
<evidence type="ECO:0000256" key="1">
    <source>
        <dbReference type="ARBA" id="ARBA00009922"/>
    </source>
</evidence>
<dbReference type="InterPro" id="IPR027417">
    <property type="entry name" value="P-loop_NTPase"/>
</dbReference>
<evidence type="ECO:0000256" key="5">
    <source>
        <dbReference type="ARBA" id="ARBA00022840"/>
    </source>
</evidence>
<dbReference type="AlphaFoldDB" id="A0A538T4E2"/>
<dbReference type="PANTHER" id="PTHR11070:SF55">
    <property type="entry name" value="DNA 3'-5' HELICASE"/>
    <property type="match status" value="1"/>
</dbReference>
<dbReference type="InterPro" id="IPR014016">
    <property type="entry name" value="UvrD-like_ATP-bd"/>
</dbReference>
<keyword evidence="6" id="KW-0413">Isomerase</keyword>
<evidence type="ECO:0000256" key="8">
    <source>
        <dbReference type="ARBA" id="ARBA00034808"/>
    </source>
</evidence>
<dbReference type="InterPro" id="IPR014017">
    <property type="entry name" value="DNA_helicase_UvrD-like_C"/>
</dbReference>
<evidence type="ECO:0000313" key="14">
    <source>
        <dbReference type="EMBL" id="TMQ58496.1"/>
    </source>
</evidence>
<name>A0A538T4E2_UNCEI</name>
<evidence type="ECO:0000256" key="9">
    <source>
        <dbReference type="ARBA" id="ARBA00048988"/>
    </source>
</evidence>
<dbReference type="SUPFAM" id="SSF52540">
    <property type="entry name" value="P-loop containing nucleoside triphosphate hydrolases"/>
    <property type="match status" value="1"/>
</dbReference>
<proteinExistence type="inferred from homology"/>
<dbReference type="CDD" id="cd17932">
    <property type="entry name" value="DEXQc_UvrD"/>
    <property type="match status" value="1"/>
</dbReference>
<reference evidence="14 15" key="1">
    <citation type="journal article" date="2019" name="Nat. Microbiol.">
        <title>Mediterranean grassland soil C-N compound turnover is dependent on rainfall and depth, and is mediated by genomically divergent microorganisms.</title>
        <authorList>
            <person name="Diamond S."/>
            <person name="Andeer P.F."/>
            <person name="Li Z."/>
            <person name="Crits-Christoph A."/>
            <person name="Burstein D."/>
            <person name="Anantharaman K."/>
            <person name="Lane K.R."/>
            <person name="Thomas B.C."/>
            <person name="Pan C."/>
            <person name="Northen T.R."/>
            <person name="Banfield J.F."/>
        </authorList>
    </citation>
    <scope>NUCLEOTIDE SEQUENCE [LARGE SCALE GENOMIC DNA]</scope>
    <source>
        <strain evidence="14">WS_2</strain>
    </source>
</reference>
<dbReference type="GO" id="GO:0043138">
    <property type="term" value="F:3'-5' DNA helicase activity"/>
    <property type="evidence" value="ECO:0007669"/>
    <property type="project" value="UniProtKB-EC"/>
</dbReference>
<evidence type="ECO:0000259" key="12">
    <source>
        <dbReference type="PROSITE" id="PS51198"/>
    </source>
</evidence>
<gene>
    <name evidence="14" type="ORF">E6K72_02515</name>
</gene>
<dbReference type="Gene3D" id="3.40.50.300">
    <property type="entry name" value="P-loop containing nucleotide triphosphate hydrolases"/>
    <property type="match status" value="2"/>
</dbReference>
<keyword evidence="4 10" id="KW-0347">Helicase</keyword>
<dbReference type="Gene3D" id="1.10.486.10">
    <property type="entry name" value="PCRA, domain 4"/>
    <property type="match status" value="1"/>
</dbReference>
<evidence type="ECO:0000256" key="10">
    <source>
        <dbReference type="PROSITE-ProRule" id="PRU00560"/>
    </source>
</evidence>
<dbReference type="Proteomes" id="UP000317716">
    <property type="component" value="Unassembled WGS sequence"/>
</dbReference>
<dbReference type="PANTHER" id="PTHR11070">
    <property type="entry name" value="UVRD / RECB / PCRA DNA HELICASE FAMILY MEMBER"/>
    <property type="match status" value="1"/>
</dbReference>
<evidence type="ECO:0000256" key="3">
    <source>
        <dbReference type="ARBA" id="ARBA00022801"/>
    </source>
</evidence>
<evidence type="ECO:0000256" key="11">
    <source>
        <dbReference type="SAM" id="MobiDB-lite"/>
    </source>
</evidence>
<dbReference type="Pfam" id="PF00580">
    <property type="entry name" value="UvrD-helicase"/>
    <property type="match status" value="1"/>
</dbReference>
<dbReference type="InterPro" id="IPR000212">
    <property type="entry name" value="DNA_helicase_UvrD/REP"/>
</dbReference>
<sequence length="738" mass="80419">MDSALETSLSLNEAQRAAVEHDSGPLLVVAGAGSGKTRVLTARIARLLGRGVAAENILAFTFTNRAAREMRERIERVAGSATAALWVGTFHGTAVRILRREGAALGIAAGFAIYDREDQEDVLADVLVRTQGAAEPGVLSAARRRISDAKNALVTPDEMARLAISPAEKRMAEIYAHYQAALRAGGALDFDDLIAECVRLFREHPAVGERYGRRFEHVLVDEYQDTNHAQFRLVESLARVHRNLFAVGDDDQSIYGWRGADRSNVLEFDQAFPGATVVRLEQNYRSTGNILKAANAVVAHNRRRQEKRLWCEREDGRPLRFVLAADEAEEARRIRQILTERVRSGRRLDECAVLYRTNAQSRALETELRMGLVPYQIVGGVAFYQRREVKDLIAYLRLVANPADAVSFWRVWNTPRRGLGDAVRARVEACMAKLGLAPLAALRHVLAAGELAKAAGRGAGELFSVLDELTDALRSGGHEAGPDWMLRRLLDRTEYLGALAGEEQADERRANVEELVAAAAAFAATRGGTLVDFLSEAALVTDVDRLEEGADRVLLLTAHNAKGLEFPVVIVAGLEEGLFPHGASSTDEAGLEEERRLFYVALTRAADEVLLTAAAYRRRFDGLRGGQVSRFVGEIPDDVLERDVTPGHAAVERGLAGDGRGSSRPHGGRARGSAAALDRPAARHRALGRTVYHESFGRGVVVDAEGEGGEARFTVRFAAGVKKILGRFLNGGDDADQP</sequence>
<dbReference type="GO" id="GO:0016887">
    <property type="term" value="F:ATP hydrolysis activity"/>
    <property type="evidence" value="ECO:0007669"/>
    <property type="project" value="RHEA"/>
</dbReference>
<evidence type="ECO:0000256" key="4">
    <source>
        <dbReference type="ARBA" id="ARBA00022806"/>
    </source>
</evidence>
<keyword evidence="3 10" id="KW-0378">Hydrolase</keyword>
<comment type="similarity">
    <text evidence="1">Belongs to the helicase family. UvrD subfamily.</text>
</comment>
<evidence type="ECO:0000259" key="13">
    <source>
        <dbReference type="PROSITE" id="PS51217"/>
    </source>
</evidence>
<dbReference type="Pfam" id="PF21196">
    <property type="entry name" value="PcrA_UvrD_tudor"/>
    <property type="match status" value="1"/>
</dbReference>
<feature type="binding site" evidence="10">
    <location>
        <begin position="30"/>
        <end position="37"/>
    </location>
    <ligand>
        <name>ATP</name>
        <dbReference type="ChEBI" id="CHEBI:30616"/>
    </ligand>
</feature>
<evidence type="ECO:0000313" key="15">
    <source>
        <dbReference type="Proteomes" id="UP000317716"/>
    </source>
</evidence>
<dbReference type="Pfam" id="PF13361">
    <property type="entry name" value="UvrD_C"/>
    <property type="match status" value="2"/>
</dbReference>
<dbReference type="EC" id="5.6.2.4" evidence="8"/>
<feature type="region of interest" description="Disordered" evidence="11">
    <location>
        <begin position="652"/>
        <end position="679"/>
    </location>
</feature>
<evidence type="ECO:0000256" key="2">
    <source>
        <dbReference type="ARBA" id="ARBA00022741"/>
    </source>
</evidence>
<dbReference type="GO" id="GO:0003677">
    <property type="term" value="F:DNA binding"/>
    <property type="evidence" value="ECO:0007669"/>
    <property type="project" value="InterPro"/>
</dbReference>
<dbReference type="GO" id="GO:0033202">
    <property type="term" value="C:DNA helicase complex"/>
    <property type="evidence" value="ECO:0007669"/>
    <property type="project" value="TreeGrafter"/>
</dbReference>
<protein>
    <recommendedName>
        <fullName evidence="8">DNA 3'-5' helicase</fullName>
        <ecNumber evidence="8">5.6.2.4</ecNumber>
    </recommendedName>
</protein>
<keyword evidence="2 10" id="KW-0547">Nucleotide-binding</keyword>
<dbReference type="PROSITE" id="PS51198">
    <property type="entry name" value="UVRD_HELICASE_ATP_BIND"/>
    <property type="match status" value="1"/>
</dbReference>
<feature type="domain" description="UvrD-like helicase ATP-binding" evidence="12">
    <location>
        <begin position="9"/>
        <end position="287"/>
    </location>
</feature>
<dbReference type="InterPro" id="IPR013986">
    <property type="entry name" value="DExx_box_DNA_helicase_dom_sf"/>
</dbReference>
<dbReference type="GO" id="GO:0000725">
    <property type="term" value="P:recombinational repair"/>
    <property type="evidence" value="ECO:0007669"/>
    <property type="project" value="TreeGrafter"/>
</dbReference>
<comment type="catalytic activity">
    <reaction evidence="9">
        <text>ATP + H2O = ADP + phosphate + H(+)</text>
        <dbReference type="Rhea" id="RHEA:13065"/>
        <dbReference type="ChEBI" id="CHEBI:15377"/>
        <dbReference type="ChEBI" id="CHEBI:15378"/>
        <dbReference type="ChEBI" id="CHEBI:30616"/>
        <dbReference type="ChEBI" id="CHEBI:43474"/>
        <dbReference type="ChEBI" id="CHEBI:456216"/>
        <dbReference type="EC" id="5.6.2.4"/>
    </reaction>
</comment>
<dbReference type="PROSITE" id="PS51217">
    <property type="entry name" value="UVRD_HELICASE_CTER"/>
    <property type="match status" value="1"/>
</dbReference>
<accession>A0A538T4E2</accession>
<dbReference type="Gene3D" id="1.10.10.160">
    <property type="match status" value="1"/>
</dbReference>
<dbReference type="GO" id="GO:0005829">
    <property type="term" value="C:cytosol"/>
    <property type="evidence" value="ECO:0007669"/>
    <property type="project" value="TreeGrafter"/>
</dbReference>